<dbReference type="EMBL" id="JAUTAS010000001">
    <property type="protein sequence ID" value="MDQ1108504.1"/>
    <property type="molecule type" value="Genomic_DNA"/>
</dbReference>
<protein>
    <recommendedName>
        <fullName evidence="4">Lipoprotein</fullName>
    </recommendedName>
</protein>
<dbReference type="AlphaFoldDB" id="A0AAP5AH60"/>
<evidence type="ECO:0000313" key="3">
    <source>
        <dbReference type="Proteomes" id="UP001226084"/>
    </source>
</evidence>
<accession>A0AAP5AH60</accession>
<evidence type="ECO:0008006" key="4">
    <source>
        <dbReference type="Google" id="ProtNLM"/>
    </source>
</evidence>
<feature type="chain" id="PRO_5042864139" description="Lipoprotein" evidence="1">
    <location>
        <begin position="28"/>
        <end position="224"/>
    </location>
</feature>
<sequence length="224" mass="22907">MPLLSSRPLLLAAVLASAGCAPSPESAGTPQPSGADPGAAKAAVATDVHAESEAPTLAFSETPPGIALAAVPGMELRRDFTRTYLALDGWKLFAAPGSTGSPLAALVLDGSNEVTAAELRVGRSDDAGAVADCLTPPAEATGPADTVDIGGVSFTHFPVGDAAMSHYVSADSYRAVQHARCYAIDLVVAGTRPEVYDPPRTPPFSTEDARDKLAAALKAVRWVE</sequence>
<organism evidence="2 3">
    <name type="scientific">Stenotrophomonas rhizophila</name>
    <dbReference type="NCBI Taxonomy" id="216778"/>
    <lineage>
        <taxon>Bacteria</taxon>
        <taxon>Pseudomonadati</taxon>
        <taxon>Pseudomonadota</taxon>
        <taxon>Gammaproteobacteria</taxon>
        <taxon>Lysobacterales</taxon>
        <taxon>Lysobacteraceae</taxon>
        <taxon>Stenotrophomonas</taxon>
    </lineage>
</organism>
<name>A0AAP5AH60_9GAMM</name>
<proteinExistence type="predicted"/>
<gene>
    <name evidence="2" type="ORF">QE424_001663</name>
</gene>
<keyword evidence="1" id="KW-0732">Signal</keyword>
<feature type="signal peptide" evidence="1">
    <location>
        <begin position="1"/>
        <end position="27"/>
    </location>
</feature>
<evidence type="ECO:0000313" key="2">
    <source>
        <dbReference type="EMBL" id="MDQ1108504.1"/>
    </source>
</evidence>
<reference evidence="2" key="1">
    <citation type="submission" date="2023-07" db="EMBL/GenBank/DDBJ databases">
        <title>Functional and genomic diversity of the sorghum phyllosphere microbiome.</title>
        <authorList>
            <person name="Shade A."/>
        </authorList>
    </citation>
    <scope>NUCLEOTIDE SEQUENCE</scope>
    <source>
        <strain evidence="2">SORGH_AS_0457</strain>
    </source>
</reference>
<comment type="caution">
    <text evidence="2">The sequence shown here is derived from an EMBL/GenBank/DDBJ whole genome shotgun (WGS) entry which is preliminary data.</text>
</comment>
<evidence type="ECO:0000256" key="1">
    <source>
        <dbReference type="SAM" id="SignalP"/>
    </source>
</evidence>
<dbReference type="Proteomes" id="UP001226084">
    <property type="component" value="Unassembled WGS sequence"/>
</dbReference>
<dbReference type="PROSITE" id="PS51257">
    <property type="entry name" value="PROKAR_LIPOPROTEIN"/>
    <property type="match status" value="1"/>
</dbReference>